<keyword evidence="1" id="KW-0175">Coiled coil</keyword>
<dbReference type="OrthoDB" id="4494726at2759"/>
<dbReference type="EMBL" id="ML976793">
    <property type="protein sequence ID" value="KAF1964318.1"/>
    <property type="molecule type" value="Genomic_DNA"/>
</dbReference>
<reference evidence="3" key="1">
    <citation type="journal article" date="2020" name="Stud. Mycol.">
        <title>101 Dothideomycetes genomes: a test case for predicting lifestyles and emergence of pathogens.</title>
        <authorList>
            <person name="Haridas S."/>
            <person name="Albert R."/>
            <person name="Binder M."/>
            <person name="Bloem J."/>
            <person name="Labutti K."/>
            <person name="Salamov A."/>
            <person name="Andreopoulos B."/>
            <person name="Baker S."/>
            <person name="Barry K."/>
            <person name="Bills G."/>
            <person name="Bluhm B."/>
            <person name="Cannon C."/>
            <person name="Castanera R."/>
            <person name="Culley D."/>
            <person name="Daum C."/>
            <person name="Ezra D."/>
            <person name="Gonzalez J."/>
            <person name="Henrissat B."/>
            <person name="Kuo A."/>
            <person name="Liang C."/>
            <person name="Lipzen A."/>
            <person name="Lutzoni F."/>
            <person name="Magnuson J."/>
            <person name="Mondo S."/>
            <person name="Nolan M."/>
            <person name="Ohm R."/>
            <person name="Pangilinan J."/>
            <person name="Park H.-J."/>
            <person name="Ramirez L."/>
            <person name="Alfaro M."/>
            <person name="Sun H."/>
            <person name="Tritt A."/>
            <person name="Yoshinaga Y."/>
            <person name="Zwiers L.-H."/>
            <person name="Turgeon B."/>
            <person name="Goodwin S."/>
            <person name="Spatafora J."/>
            <person name="Crous P."/>
            <person name="Grigoriev I."/>
        </authorList>
    </citation>
    <scope>NUCLEOTIDE SEQUENCE</scope>
    <source>
        <strain evidence="3">CBS 107.79</strain>
    </source>
</reference>
<evidence type="ECO:0000256" key="1">
    <source>
        <dbReference type="SAM" id="Coils"/>
    </source>
</evidence>
<organism evidence="3 4">
    <name type="scientific">Bimuria novae-zelandiae CBS 107.79</name>
    <dbReference type="NCBI Taxonomy" id="1447943"/>
    <lineage>
        <taxon>Eukaryota</taxon>
        <taxon>Fungi</taxon>
        <taxon>Dikarya</taxon>
        <taxon>Ascomycota</taxon>
        <taxon>Pezizomycotina</taxon>
        <taxon>Dothideomycetes</taxon>
        <taxon>Pleosporomycetidae</taxon>
        <taxon>Pleosporales</taxon>
        <taxon>Massarineae</taxon>
        <taxon>Didymosphaeriaceae</taxon>
        <taxon>Bimuria</taxon>
    </lineage>
</organism>
<evidence type="ECO:0000313" key="3">
    <source>
        <dbReference type="EMBL" id="KAF1964318.1"/>
    </source>
</evidence>
<feature type="region of interest" description="Disordered" evidence="2">
    <location>
        <begin position="564"/>
        <end position="608"/>
    </location>
</feature>
<feature type="coiled-coil region" evidence="1">
    <location>
        <begin position="626"/>
        <end position="660"/>
    </location>
</feature>
<sequence length="663" mass="75483">MESLGSVFIPVPIRREVESDDDPEFTLGDEFARPVEPIEDAEVQHEQQPSPEFTCGNNRKAAITAAQVDIVADIPMYPPSNPEGYALIVPITTGYNGEVPTTKEILKRALQIRELQSGVPGNDDSAKAKASSMYLGVMKRFQQRPCHDWRPECRPVVRFQRNKIHLGVDHPQGMGKLVKTSCDVYWDIIIPNNARAAPYFIVISFGTHSHIPPPPWLPRLDDINAIENILRPMLTPSLSRSDFLNSEQLKAYLSVHGYRSIEDLHVAFANKDRIACIIKREKLTRFPYRGGLEGVIFEWRTKHQDENTAYIRDVITSINGNIIICFFNEAAKILFDQKTFQMDMSFKRLYGEWAEILIAIFHPGHGKILTLGRIITDTEESSMYELAYSKFFKLASERAERPVQWRHLHGEGWYGTTLDMCSRQMAENEPEVKARNWARHKKNPVIAAGLVFCCSNIKDRDVWNTLASNSNVAEQAGQKGYRTGKHVPLLGAIFNGMQMDLQDIQEFDARDRYGVRHSWRGTASPGQRYFINQGREAKRKRSRRAEEEDITDLTDDDSILEVANSSGHVRTSGRVVSKTRRTSQVRSTSRSPSLQSSPAPSSSSREDVLISQRPLRQALLSSQAAGQALQEERERIAVERERLELDMKRLEFEIKKREFEKGK</sequence>
<proteinExistence type="predicted"/>
<keyword evidence="4" id="KW-1185">Reference proteome</keyword>
<evidence type="ECO:0000256" key="2">
    <source>
        <dbReference type="SAM" id="MobiDB-lite"/>
    </source>
</evidence>
<feature type="region of interest" description="Disordered" evidence="2">
    <location>
        <begin position="524"/>
        <end position="551"/>
    </location>
</feature>
<dbReference type="Proteomes" id="UP000800036">
    <property type="component" value="Unassembled WGS sequence"/>
</dbReference>
<evidence type="ECO:0000313" key="4">
    <source>
        <dbReference type="Proteomes" id="UP000800036"/>
    </source>
</evidence>
<protein>
    <submittedName>
        <fullName evidence="3">Uncharacterized protein</fullName>
    </submittedName>
</protein>
<dbReference type="AlphaFoldDB" id="A0A6A5UHR9"/>
<feature type="compositionally biased region" description="Low complexity" evidence="2">
    <location>
        <begin position="584"/>
        <end position="603"/>
    </location>
</feature>
<gene>
    <name evidence="3" type="ORF">BU23DRAFT_604877</name>
</gene>
<accession>A0A6A5UHR9</accession>
<name>A0A6A5UHR9_9PLEO</name>